<sequence>MSSVSDAPVRLPKREQYAGASDELSREVVMELDADPVNLDRYQLYTTYPASATPSDVCWVTRVTLHAMEKMPEMERDFILMPAIIDAASSVMSDDARPAQAPLPFPAKPPAMTIPCSSAQDGGRHDLRRR</sequence>
<dbReference type="RefSeq" id="WP_336602596.1">
    <property type="nucleotide sequence ID" value="NZ_JACFYJ010000150.1"/>
</dbReference>
<proteinExistence type="predicted"/>
<gene>
    <name evidence="2" type="ORF">H3V53_39910</name>
</gene>
<name>A0ABU8J5K1_9BURK</name>
<feature type="region of interest" description="Disordered" evidence="1">
    <location>
        <begin position="95"/>
        <end position="130"/>
    </location>
</feature>
<feature type="region of interest" description="Disordered" evidence="1">
    <location>
        <begin position="1"/>
        <end position="24"/>
    </location>
</feature>
<comment type="caution">
    <text evidence="2">The sequence shown here is derived from an EMBL/GenBank/DDBJ whole genome shotgun (WGS) entry which is preliminary data.</text>
</comment>
<accession>A0ABU8J5K1</accession>
<dbReference type="EMBL" id="JACFYJ010000150">
    <property type="protein sequence ID" value="MEI6003031.1"/>
    <property type="molecule type" value="Genomic_DNA"/>
</dbReference>
<reference evidence="2 3" key="1">
    <citation type="journal article" date="2022" name="Arch. Microbiol.">
        <title>Paraburkholderia bengalensis sp. nov. isolated from roots of Oryza sativa, IR64.</title>
        <authorList>
            <person name="Nag P."/>
            <person name="Mondal N."/>
            <person name="Sarkar J."/>
            <person name="Das S."/>
        </authorList>
    </citation>
    <scope>NUCLEOTIDE SEQUENCE [LARGE SCALE GENOMIC DNA]</scope>
    <source>
        <strain evidence="2 3">IR64_4_BI</strain>
    </source>
</reference>
<evidence type="ECO:0000313" key="3">
    <source>
        <dbReference type="Proteomes" id="UP001386437"/>
    </source>
</evidence>
<organism evidence="2 3">
    <name type="scientific">Paraburkholderia bengalensis</name>
    <dbReference type="NCBI Taxonomy" id="2747562"/>
    <lineage>
        <taxon>Bacteria</taxon>
        <taxon>Pseudomonadati</taxon>
        <taxon>Pseudomonadota</taxon>
        <taxon>Betaproteobacteria</taxon>
        <taxon>Burkholderiales</taxon>
        <taxon>Burkholderiaceae</taxon>
        <taxon>Paraburkholderia</taxon>
    </lineage>
</organism>
<evidence type="ECO:0000256" key="1">
    <source>
        <dbReference type="SAM" id="MobiDB-lite"/>
    </source>
</evidence>
<dbReference type="Proteomes" id="UP001386437">
    <property type="component" value="Unassembled WGS sequence"/>
</dbReference>
<protein>
    <submittedName>
        <fullName evidence="2">Uncharacterized protein</fullName>
    </submittedName>
</protein>
<evidence type="ECO:0000313" key="2">
    <source>
        <dbReference type="EMBL" id="MEI6003031.1"/>
    </source>
</evidence>
<keyword evidence="3" id="KW-1185">Reference proteome</keyword>